<evidence type="ECO:0000313" key="3">
    <source>
        <dbReference type="Proteomes" id="UP001214441"/>
    </source>
</evidence>
<name>A0ABT7A6Y9_9ACTN</name>
<proteinExistence type="predicted"/>
<accession>A0ABT7A6Y9</accession>
<keyword evidence="3" id="KW-1185">Reference proteome</keyword>
<dbReference type="InterPro" id="IPR040701">
    <property type="entry name" value="Bact_RF_family2"/>
</dbReference>
<feature type="region of interest" description="Disordered" evidence="1">
    <location>
        <begin position="142"/>
        <end position="162"/>
    </location>
</feature>
<sequence>MHLSSLAPLLTRNGPWATVYSDTPQATESAGTERRLAARGIADELTQQGADVATAEAVAERLEARSPQEEPLGSVVFAAGGEVVLDLPLTDVPERRMVSWSVLPHLAPLPRLTSEDPLCLTVRVDRTGADFQLSDAQGTHAAGRVDGDAWPVHRTSSGEMSERHFQTRVENTWENNAALIAEATVSRFEETGADVLVLCGDTRERRAVHERLPQAIGAVTVETSHGGRAPGSGTELLDLEAERVRTEYAGRHAAETLEAFRAGRAPGHEPEAAEGVPALIEAAREHRVGTLLVDPEGPDAHQEVWVGPDPDQIGVRRSELAYLGAPDPSPARADDALLRNAAATGAEVLVPGPGEDIPVGGLGALLRWTYG</sequence>
<dbReference type="GO" id="GO:0016787">
    <property type="term" value="F:hydrolase activity"/>
    <property type="evidence" value="ECO:0007669"/>
    <property type="project" value="UniProtKB-KW"/>
</dbReference>
<dbReference type="Proteomes" id="UP001214441">
    <property type="component" value="Unassembled WGS sequence"/>
</dbReference>
<organism evidence="2 3">
    <name type="scientific">Streptomyces iconiensis</name>
    <dbReference type="NCBI Taxonomy" id="1384038"/>
    <lineage>
        <taxon>Bacteria</taxon>
        <taxon>Bacillati</taxon>
        <taxon>Actinomycetota</taxon>
        <taxon>Actinomycetes</taxon>
        <taxon>Kitasatosporales</taxon>
        <taxon>Streptomycetaceae</taxon>
        <taxon>Streptomyces</taxon>
    </lineage>
</organism>
<keyword evidence="2" id="KW-0378">Hydrolase</keyword>
<dbReference type="RefSeq" id="WP_274041281.1">
    <property type="nucleotide sequence ID" value="NZ_JANCPR020000051.1"/>
</dbReference>
<evidence type="ECO:0000256" key="1">
    <source>
        <dbReference type="SAM" id="MobiDB-lite"/>
    </source>
</evidence>
<evidence type="ECO:0000313" key="2">
    <source>
        <dbReference type="EMBL" id="MDJ1137092.1"/>
    </source>
</evidence>
<gene>
    <name evidence="2" type="ORF">NMN56_035150</name>
</gene>
<dbReference type="EMBL" id="JANCPR020000051">
    <property type="protein sequence ID" value="MDJ1137092.1"/>
    <property type="molecule type" value="Genomic_DNA"/>
</dbReference>
<dbReference type="Pfam" id="PF18844">
    <property type="entry name" value="baeRF_family2"/>
    <property type="match status" value="1"/>
</dbReference>
<comment type="caution">
    <text evidence="2">The sequence shown here is derived from an EMBL/GenBank/DDBJ whole genome shotgun (WGS) entry which is preliminary data.</text>
</comment>
<reference evidence="2 3" key="1">
    <citation type="submission" date="2023-05" db="EMBL/GenBank/DDBJ databases">
        <title>Streptantibioticus silvisoli sp. nov., acidotolerant actinomycetes 1 from pine litter.</title>
        <authorList>
            <person name="Swiecimska M."/>
            <person name="Golinska P."/>
            <person name="Sangal V."/>
            <person name="Wachnowicz B."/>
            <person name="Goodfellow M."/>
        </authorList>
    </citation>
    <scope>NUCLEOTIDE SEQUENCE [LARGE SCALE GENOMIC DNA]</scope>
    <source>
        <strain evidence="2 3">DSM 42109</strain>
    </source>
</reference>
<protein>
    <submittedName>
        <fullName evidence="2">Vms1/Ankzf1 family peptidyl-tRNA hydrolase</fullName>
    </submittedName>
</protein>